<comment type="caution">
    <text evidence="1">The sequence shown here is derived from an EMBL/GenBank/DDBJ whole genome shotgun (WGS) entry which is preliminary data.</text>
</comment>
<accession>A0A364P3B8</accession>
<proteinExistence type="predicted"/>
<sequence length="277" mass="30195">MNAEADRPSTSQTEPNIFATLRGGGRIWAVAAIRGEHGRLHALHGRLAAECKPGDQLVYLGDYLGYGSAVLETVDELLSFRRRFIAMPGVELDDVVYLRGAQEEMWQKLLQLQFAPNPAEVLRWMVDHGIGSTIAAYGGNVDEALICVKEGILALTRWTGQLRQNMRAYDGHTTLMSVLKHAAFTDDSQLLFTHAGLDPTRPLSAQMDAFWWGSSDFADMAEPYPGYKLVVRGSDRRHRGVVLGPHIATLDSGSGQGGALTAACFGSDGNILQLLEA</sequence>
<keyword evidence="2" id="KW-1185">Reference proteome</keyword>
<evidence type="ECO:0008006" key="3">
    <source>
        <dbReference type="Google" id="ProtNLM"/>
    </source>
</evidence>
<dbReference type="AlphaFoldDB" id="A0A364P3B8"/>
<reference evidence="1 2" key="1">
    <citation type="submission" date="2017-11" db="EMBL/GenBank/DDBJ databases">
        <title>Draft genome sequence of magnetotactic bacterium Magnetospirillum kuznetsovii LBB-42.</title>
        <authorList>
            <person name="Grouzdev D.S."/>
            <person name="Rysina M.S."/>
            <person name="Baslerov R.V."/>
            <person name="Koziaeva V."/>
        </authorList>
    </citation>
    <scope>NUCLEOTIDE SEQUENCE [LARGE SCALE GENOMIC DNA]</scope>
    <source>
        <strain evidence="1 2">LBB-42</strain>
    </source>
</reference>
<dbReference type="SUPFAM" id="SSF56300">
    <property type="entry name" value="Metallo-dependent phosphatases"/>
    <property type="match status" value="1"/>
</dbReference>
<dbReference type="OrthoDB" id="9807890at2"/>
<evidence type="ECO:0000313" key="1">
    <source>
        <dbReference type="EMBL" id="RAU23791.1"/>
    </source>
</evidence>
<name>A0A364P3B8_9PROT</name>
<gene>
    <name evidence="1" type="ORF">CU669_01495</name>
</gene>
<dbReference type="Gene3D" id="3.60.21.10">
    <property type="match status" value="1"/>
</dbReference>
<protein>
    <recommendedName>
        <fullName evidence="3">Serine/threonine protein phosphatase</fullName>
    </recommendedName>
</protein>
<dbReference type="EMBL" id="PGTO01000001">
    <property type="protein sequence ID" value="RAU23791.1"/>
    <property type="molecule type" value="Genomic_DNA"/>
</dbReference>
<evidence type="ECO:0000313" key="2">
    <source>
        <dbReference type="Proteomes" id="UP000251075"/>
    </source>
</evidence>
<dbReference type="InterPro" id="IPR029052">
    <property type="entry name" value="Metallo-depent_PP-like"/>
</dbReference>
<organism evidence="1 2">
    <name type="scientific">Paramagnetospirillum kuznetsovii</name>
    <dbReference type="NCBI Taxonomy" id="2053833"/>
    <lineage>
        <taxon>Bacteria</taxon>
        <taxon>Pseudomonadati</taxon>
        <taxon>Pseudomonadota</taxon>
        <taxon>Alphaproteobacteria</taxon>
        <taxon>Rhodospirillales</taxon>
        <taxon>Magnetospirillaceae</taxon>
        <taxon>Paramagnetospirillum</taxon>
    </lineage>
</organism>
<dbReference type="Proteomes" id="UP000251075">
    <property type="component" value="Unassembled WGS sequence"/>
</dbReference>
<dbReference type="RefSeq" id="WP_112142022.1">
    <property type="nucleotide sequence ID" value="NZ_PGTO01000001.1"/>
</dbReference>